<evidence type="ECO:0000259" key="3">
    <source>
        <dbReference type="Pfam" id="PF08751"/>
    </source>
</evidence>
<dbReference type="Gene3D" id="3.40.50.300">
    <property type="entry name" value="P-loop containing nucleotide triphosphate hydrolases"/>
    <property type="match status" value="2"/>
</dbReference>
<dbReference type="InterPro" id="IPR014862">
    <property type="entry name" value="TrwC"/>
</dbReference>
<dbReference type="RefSeq" id="WP_368803478.1">
    <property type="nucleotide sequence ID" value="NZ_JAZHFV010000004.1"/>
</dbReference>
<keyword evidence="5" id="KW-1185">Reference proteome</keyword>
<dbReference type="Gene3D" id="2.30.30.940">
    <property type="match status" value="1"/>
</dbReference>
<gene>
    <name evidence="4" type="primary">mobF</name>
    <name evidence="4" type="ORF">V1479_14280</name>
</gene>
<proteinExistence type="predicted"/>
<evidence type="ECO:0000313" key="5">
    <source>
        <dbReference type="Proteomes" id="UP001559025"/>
    </source>
</evidence>
<dbReference type="EMBL" id="JAZHFV010000004">
    <property type="protein sequence ID" value="MEX4008478.1"/>
    <property type="molecule type" value="Genomic_DNA"/>
</dbReference>
<organism evidence="4 5">
    <name type="scientific">Neoaquamicrobium sediminum</name>
    <dbReference type="NCBI Taxonomy" id="1849104"/>
    <lineage>
        <taxon>Bacteria</taxon>
        <taxon>Pseudomonadati</taxon>
        <taxon>Pseudomonadota</taxon>
        <taxon>Alphaproteobacteria</taxon>
        <taxon>Hyphomicrobiales</taxon>
        <taxon>Phyllobacteriaceae</taxon>
        <taxon>Neoaquamicrobium</taxon>
    </lineage>
</organism>
<dbReference type="InterPro" id="IPR027417">
    <property type="entry name" value="P-loop_NTPase"/>
</dbReference>
<accession>A0ABV3WUX1</accession>
<dbReference type="Pfam" id="PF13604">
    <property type="entry name" value="AAA_30"/>
    <property type="match status" value="1"/>
</dbReference>
<evidence type="ECO:0000256" key="2">
    <source>
        <dbReference type="ARBA" id="ARBA00022840"/>
    </source>
</evidence>
<dbReference type="Proteomes" id="UP001559025">
    <property type="component" value="Unassembled WGS sequence"/>
</dbReference>
<dbReference type="PANTHER" id="PTHR43788">
    <property type="entry name" value="DNA2/NAM7 HELICASE FAMILY MEMBER"/>
    <property type="match status" value="1"/>
</dbReference>
<dbReference type="NCBIfam" id="NF041492">
    <property type="entry name" value="MobF"/>
    <property type="match status" value="1"/>
</dbReference>
<keyword evidence="2" id="KW-0067">ATP-binding</keyword>
<evidence type="ECO:0000313" key="4">
    <source>
        <dbReference type="EMBL" id="MEX4008478.1"/>
    </source>
</evidence>
<feature type="domain" description="TrwC relaxase" evidence="3">
    <location>
        <begin position="9"/>
        <end position="291"/>
    </location>
</feature>
<name>A0ABV3WUX1_9HYPH</name>
<comment type="caution">
    <text evidence="4">The sequence shown here is derived from an EMBL/GenBank/DDBJ whole genome shotgun (WGS) entry which is preliminary data.</text>
</comment>
<dbReference type="CDD" id="cd18809">
    <property type="entry name" value="SF1_C_RecD"/>
    <property type="match status" value="1"/>
</dbReference>
<dbReference type="PANTHER" id="PTHR43788:SF6">
    <property type="entry name" value="DNA HELICASE B"/>
    <property type="match status" value="1"/>
</dbReference>
<protein>
    <submittedName>
        <fullName evidence="4">MobF family relaxase</fullName>
    </submittedName>
</protein>
<dbReference type="InterPro" id="IPR050534">
    <property type="entry name" value="Coronavir_polyprotein_1ab"/>
</dbReference>
<dbReference type="Pfam" id="PF08751">
    <property type="entry name" value="TrwC"/>
    <property type="match status" value="1"/>
</dbReference>
<dbReference type="SUPFAM" id="SSF55464">
    <property type="entry name" value="Origin of replication-binding domain, RBD-like"/>
    <property type="match status" value="1"/>
</dbReference>
<sequence>MVATWNPAAASGYYLRQSDYYLGGEEPAGIWHAPAGDFSLFDGAKVDRGEFERLFLGHDAEGNSLLSKAGRRLDRTPAFDVTLSAPRSVSLAWAFADPATRVLIEEAQAKASRATLDLLEREAAFARRGRNGAIIEPVALTAACFQHGESRPAIHADGRVFADPNLHTHCVVLNMAERADGSVGALHSKILRDWKMAAGATYHSALAAELQAIGFGIDRIGRNGIFELEGVDDDIIRYFSARRSEIEAELDLAGTTSTEAAALAAAVTRATRNAKDGKAASSREKTWRKAAVDSGIDEQKFTQGLFVHGAIFAPGQAGILLQEKMAALPRELTEHESVIDRRELVRAVTASLVGTGFPVERANAEVERLLADGAVVEIGQDALGLPRYSTPEMIEIERDIVRLAGDMATRSWHAADQSVLTVGDDTLVLNPEQRDAALAATGPSAIVIVEGAPGSGKSTMLAPVVAAHRAAGLRVVGTATAWRVANALRDDLGIEARATASWMERLRQGRSFLDRSSVLVVDEAGLLSSREMHALLTAIHRADAKLILVGDRRQLQAIGAGPGLDLVASAIDANRVDTIVRQREEWTREAVMAFGRGDAVSALAAFADHGHLVETETNRAALDQIATLRREHMQATDQERFLVVARTNAQVAAISRTVRNDLRATGQLTGPDVSFRAVTPSGHEMTIDLAAGDRIRFLARNDRLGVVNGTTGIVTKIVTAENEAGNPAAIRIEAMVDGRRVSFSPDDLADERGRARLGWAYATTVYGSQGMTVDRAVVFLDPAFDRHAIHVAASRARNATTLIVDRSAIDMRLAADRPLDRQDDPLDTSEDERQKWLAERLSRAVVKSSTFDMSVVSSLNAGSRLHERDGRRSPTLSLSL</sequence>
<evidence type="ECO:0000256" key="1">
    <source>
        <dbReference type="ARBA" id="ARBA00022741"/>
    </source>
</evidence>
<dbReference type="SUPFAM" id="SSF52540">
    <property type="entry name" value="P-loop containing nucleoside triphosphate hydrolases"/>
    <property type="match status" value="2"/>
</dbReference>
<keyword evidence="1" id="KW-0547">Nucleotide-binding</keyword>
<reference evidence="4 5" key="1">
    <citation type="submission" date="2024-01" db="EMBL/GenBank/DDBJ databases">
        <title>New evidence supports the origin of RcGTA from prophage.</title>
        <authorList>
            <person name="Xu Y."/>
            <person name="Liu B."/>
            <person name="Chen F."/>
        </authorList>
    </citation>
    <scope>NUCLEOTIDE SEQUENCE [LARGE SCALE GENOMIC DNA]</scope>
    <source>
        <strain evidence="4 5">CBW1107-2</strain>
    </source>
</reference>